<dbReference type="EMBL" id="JANBPK010000940">
    <property type="protein sequence ID" value="KAJ2928110.1"/>
    <property type="molecule type" value="Genomic_DNA"/>
</dbReference>
<gene>
    <name evidence="3" type="ORF">H1R20_g8965</name>
</gene>
<dbReference type="InterPro" id="IPR056884">
    <property type="entry name" value="NPHP3-like_N"/>
</dbReference>
<feature type="non-terminal residue" evidence="3">
    <location>
        <position position="691"/>
    </location>
</feature>
<dbReference type="OrthoDB" id="194358at2759"/>
<dbReference type="Proteomes" id="UP001140091">
    <property type="component" value="Unassembled WGS sequence"/>
</dbReference>
<comment type="caution">
    <text evidence="3">The sequence shown here is derived from an EMBL/GenBank/DDBJ whole genome shotgun (WGS) entry which is preliminary data.</text>
</comment>
<reference evidence="3" key="1">
    <citation type="submission" date="2022-06" db="EMBL/GenBank/DDBJ databases">
        <title>Genome Sequence of Candolleomyces eurysporus.</title>
        <authorList>
            <person name="Buettner E."/>
        </authorList>
    </citation>
    <scope>NUCLEOTIDE SEQUENCE</scope>
    <source>
        <strain evidence="3">VTCC 930004</strain>
    </source>
</reference>
<evidence type="ECO:0000313" key="3">
    <source>
        <dbReference type="EMBL" id="KAJ2928110.1"/>
    </source>
</evidence>
<dbReference type="Gene3D" id="3.40.50.300">
    <property type="entry name" value="P-loop containing nucleotide triphosphate hydrolases"/>
    <property type="match status" value="1"/>
</dbReference>
<dbReference type="PANTHER" id="PTHR10039:SF14">
    <property type="entry name" value="NACHT DOMAIN-CONTAINING PROTEIN"/>
    <property type="match status" value="1"/>
</dbReference>
<keyword evidence="1" id="KW-0677">Repeat</keyword>
<name>A0A9W8J4K6_9AGAR</name>
<dbReference type="AlphaFoldDB" id="A0A9W8J4K6"/>
<dbReference type="InterPro" id="IPR027417">
    <property type="entry name" value="P-loop_NTPase"/>
</dbReference>
<dbReference type="SUPFAM" id="SSF52540">
    <property type="entry name" value="P-loop containing nucleoside triphosphate hydrolases"/>
    <property type="match status" value="1"/>
</dbReference>
<dbReference type="PANTHER" id="PTHR10039">
    <property type="entry name" value="AMELOGENIN"/>
    <property type="match status" value="1"/>
</dbReference>
<keyword evidence="4" id="KW-1185">Reference proteome</keyword>
<organism evidence="3 4">
    <name type="scientific">Candolleomyces eurysporus</name>
    <dbReference type="NCBI Taxonomy" id="2828524"/>
    <lineage>
        <taxon>Eukaryota</taxon>
        <taxon>Fungi</taxon>
        <taxon>Dikarya</taxon>
        <taxon>Basidiomycota</taxon>
        <taxon>Agaricomycotina</taxon>
        <taxon>Agaricomycetes</taxon>
        <taxon>Agaricomycetidae</taxon>
        <taxon>Agaricales</taxon>
        <taxon>Agaricineae</taxon>
        <taxon>Psathyrellaceae</taxon>
        <taxon>Candolleomyces</taxon>
    </lineage>
</organism>
<evidence type="ECO:0000259" key="2">
    <source>
        <dbReference type="Pfam" id="PF24883"/>
    </source>
</evidence>
<sequence>MSNVSYFGNANNVVARKLTFNTYVSDGDALQFLYTHSATGAIHDSDERFPPPVCHPGTRQAVVGRIAAWYGYLTLPKKRIMWVHAPAGYGKTAVAGTVSKILEEQEGLDFCPLGATFFFWRSSPERNSPACFIITIAYQLATSIPELKPHIENAVKQNPMILKKALEAQLVKLIVEPFKALGQYVEEMPNRLIIVDGLDECINSNRESRVAKKYAEDQEKVQVRVLDLIYALQSYRLPLSFLILSRPEPWIKQHIESIPFKDSVEIVDFYEVGDHMSDVEIYIRAELSRIAATIDHPSNDGDVEWPGESLVQKFIVKTDGHMLYASTVLGHIDDPYDDPRTRLDNILNHSKPSSDLAHSTPFSSLYQLYRQVLQSCPESSHPLTIEVLEDLVVTRYLLRDDTNIPRALAILDPLSGRAAGSGVRALRGLHAVLRLHTTSLSGPPEWFIHSSFITFLQTPQLSLEFTIDETKAYRRLLWGCLNAMSNITLQTVCEDHHRFALNEWAWFWRLSWASENKPFAEGKYFSMLRKLLESDFEACFFKAFTSHERGQFRSSHAPESLYNPGPNNCIVPTSARYVYDSDSLVRQAVSRLHTSAEDALVHLISQPSPTDRAYVLDAIFVVNLSCYLTEFTRWAEGVKDWESNKVLQALKKFRCEKEKPFNLLANSIKRLWLEHPAVDKVVDYICQDAVC</sequence>
<protein>
    <recommendedName>
        <fullName evidence="2">Nephrocystin 3-like N-terminal domain-containing protein</fullName>
    </recommendedName>
</protein>
<evidence type="ECO:0000313" key="4">
    <source>
        <dbReference type="Proteomes" id="UP001140091"/>
    </source>
</evidence>
<feature type="domain" description="Nephrocystin 3-like N-terminal" evidence="2">
    <location>
        <begin position="77"/>
        <end position="226"/>
    </location>
</feature>
<dbReference type="Pfam" id="PF24883">
    <property type="entry name" value="NPHP3_N"/>
    <property type="match status" value="1"/>
</dbReference>
<accession>A0A9W8J4K6</accession>
<evidence type="ECO:0000256" key="1">
    <source>
        <dbReference type="ARBA" id="ARBA00022737"/>
    </source>
</evidence>
<proteinExistence type="predicted"/>